<evidence type="ECO:0000313" key="2">
    <source>
        <dbReference type="EMBL" id="BDE05431.1"/>
    </source>
</evidence>
<dbReference type="EMBL" id="AP025523">
    <property type="protein sequence ID" value="BDE05431.1"/>
    <property type="molecule type" value="Genomic_DNA"/>
</dbReference>
<feature type="signal peptide" evidence="1">
    <location>
        <begin position="1"/>
        <end position="17"/>
    </location>
</feature>
<keyword evidence="1" id="KW-0732">Signal</keyword>
<keyword evidence="3" id="KW-1185">Reference proteome</keyword>
<proteinExistence type="predicted"/>
<name>A0AAN1XTN2_UNVUL</name>
<dbReference type="KEGG" id="vab:WPS_07070"/>
<sequence>MTAAVAAAALIPGIASADDAMAGHAMAAHGAMATMVCRVAAGSEKPNAMMMAGQKPMICKPVAVTMKDGRLVNGPDLSHALTVEQANAAFAKWYAETFSVVTGGG</sequence>
<accession>A0AAN1XTN2</accession>
<organism evidence="2 3">
    <name type="scientific">Vulcanimicrobium alpinum</name>
    <dbReference type="NCBI Taxonomy" id="3016050"/>
    <lineage>
        <taxon>Bacteria</taxon>
        <taxon>Bacillati</taxon>
        <taxon>Vulcanimicrobiota</taxon>
        <taxon>Vulcanimicrobiia</taxon>
        <taxon>Vulcanimicrobiales</taxon>
        <taxon>Vulcanimicrobiaceae</taxon>
        <taxon>Vulcanimicrobium</taxon>
    </lineage>
</organism>
<protein>
    <submittedName>
        <fullName evidence="2">Uncharacterized protein</fullName>
    </submittedName>
</protein>
<dbReference type="AlphaFoldDB" id="A0AAN1XTN2"/>
<reference evidence="2 3" key="1">
    <citation type="journal article" date="2022" name="ISME Commun">
        <title>Vulcanimicrobium alpinus gen. nov. sp. nov., the first cultivated representative of the candidate phylum 'Eremiobacterota', is a metabolically versatile aerobic anoxygenic phototroph.</title>
        <authorList>
            <person name="Yabe S."/>
            <person name="Muto K."/>
            <person name="Abe K."/>
            <person name="Yokota A."/>
            <person name="Staudigel H."/>
            <person name="Tebo B.M."/>
        </authorList>
    </citation>
    <scope>NUCLEOTIDE SEQUENCE [LARGE SCALE GENOMIC DNA]</scope>
    <source>
        <strain evidence="2 3">WC8-2</strain>
    </source>
</reference>
<feature type="chain" id="PRO_5042875297" evidence="1">
    <location>
        <begin position="18"/>
        <end position="105"/>
    </location>
</feature>
<gene>
    <name evidence="2" type="ORF">WPS_07070</name>
</gene>
<dbReference type="Proteomes" id="UP001317532">
    <property type="component" value="Chromosome"/>
</dbReference>
<evidence type="ECO:0000313" key="3">
    <source>
        <dbReference type="Proteomes" id="UP001317532"/>
    </source>
</evidence>
<evidence type="ECO:0000256" key="1">
    <source>
        <dbReference type="SAM" id="SignalP"/>
    </source>
</evidence>